<proteinExistence type="predicted"/>
<accession>A0A803MS52</accession>
<reference evidence="1" key="1">
    <citation type="journal article" date="2017" name="Nature">
        <title>The genome of Chenopodium quinoa.</title>
        <authorList>
            <person name="Jarvis D.E."/>
            <person name="Ho Y.S."/>
            <person name="Lightfoot D.J."/>
            <person name="Schmoeckel S.M."/>
            <person name="Li B."/>
            <person name="Borm T.J.A."/>
            <person name="Ohyanagi H."/>
            <person name="Mineta K."/>
            <person name="Michell C.T."/>
            <person name="Saber N."/>
            <person name="Kharbatia N.M."/>
            <person name="Rupper R.R."/>
            <person name="Sharp A.R."/>
            <person name="Dally N."/>
            <person name="Boughton B.A."/>
            <person name="Woo Y.H."/>
            <person name="Gao G."/>
            <person name="Schijlen E.G.W.M."/>
            <person name="Guo X."/>
            <person name="Momin A.A."/>
            <person name="Negrao S."/>
            <person name="Al-Babili S."/>
            <person name="Gehring C."/>
            <person name="Roessner U."/>
            <person name="Jung C."/>
            <person name="Murphy K."/>
            <person name="Arold S.T."/>
            <person name="Gojobori T."/>
            <person name="van der Linden C.G."/>
            <person name="van Loo E.N."/>
            <person name="Jellen E.N."/>
            <person name="Maughan P.J."/>
            <person name="Tester M."/>
        </authorList>
    </citation>
    <scope>NUCLEOTIDE SEQUENCE [LARGE SCALE GENOMIC DNA]</scope>
    <source>
        <strain evidence="1">cv. PI 614886</strain>
    </source>
</reference>
<evidence type="ECO:0000313" key="2">
    <source>
        <dbReference type="Proteomes" id="UP000596660"/>
    </source>
</evidence>
<organism evidence="1 2">
    <name type="scientific">Chenopodium quinoa</name>
    <name type="common">Quinoa</name>
    <dbReference type="NCBI Taxonomy" id="63459"/>
    <lineage>
        <taxon>Eukaryota</taxon>
        <taxon>Viridiplantae</taxon>
        <taxon>Streptophyta</taxon>
        <taxon>Embryophyta</taxon>
        <taxon>Tracheophyta</taxon>
        <taxon>Spermatophyta</taxon>
        <taxon>Magnoliopsida</taxon>
        <taxon>eudicotyledons</taxon>
        <taxon>Gunneridae</taxon>
        <taxon>Pentapetalae</taxon>
        <taxon>Caryophyllales</taxon>
        <taxon>Chenopodiaceae</taxon>
        <taxon>Chenopodioideae</taxon>
        <taxon>Atripliceae</taxon>
        <taxon>Chenopodium</taxon>
    </lineage>
</organism>
<name>A0A803MS52_CHEQI</name>
<evidence type="ECO:0000313" key="1">
    <source>
        <dbReference type="EnsemblPlants" id="AUR62034311-RA:cds"/>
    </source>
</evidence>
<keyword evidence="2" id="KW-1185">Reference proteome</keyword>
<reference evidence="1" key="2">
    <citation type="submission" date="2021-03" db="UniProtKB">
        <authorList>
            <consortium name="EnsemblPlants"/>
        </authorList>
    </citation>
    <scope>IDENTIFICATION</scope>
</reference>
<dbReference type="AlphaFoldDB" id="A0A803MS52"/>
<dbReference type="Proteomes" id="UP000596660">
    <property type="component" value="Unplaced"/>
</dbReference>
<sequence length="257" mass="29241">MDGDETASKHSPESIFSFIDNEEDSKQKKYKKSGFEEFEGAWEGRVEPLLSCMNEMDHLYRKSGEVALNDLKDFIPACHDLYSYRDDFEIVLVNSTNTNPDYPFLFIYPLRHFPMSSVVVPFDDYHRRSSIRQLLDPVNSGLGFDFKCLFLDVAHKTMLVGEPNSMSSLVAHLKELVHNSSFDALRSYQRLLKNMWPVNSCLPPVTCPIARIFKCAKPEYSPDINAMVSQLSPIQIGHTLDVKMLLSAGSNELGYLV</sequence>
<dbReference type="EnsemblPlants" id="AUR62034311-RA">
    <property type="protein sequence ID" value="AUR62034311-RA:cds"/>
    <property type="gene ID" value="AUR62034311"/>
</dbReference>
<protein>
    <submittedName>
        <fullName evidence="1">Uncharacterized protein</fullName>
    </submittedName>
</protein>
<dbReference type="Gramene" id="AUR62034311-RA">
    <property type="protein sequence ID" value="AUR62034311-RA:cds"/>
    <property type="gene ID" value="AUR62034311"/>
</dbReference>